<evidence type="ECO:0000259" key="4">
    <source>
        <dbReference type="Pfam" id="PF24883"/>
    </source>
</evidence>
<feature type="repeat" description="ANK" evidence="2">
    <location>
        <begin position="985"/>
        <end position="1018"/>
    </location>
</feature>
<dbReference type="EMBL" id="JH767567">
    <property type="protein sequence ID" value="EON64179.1"/>
    <property type="molecule type" value="Genomic_DNA"/>
</dbReference>
<name>R7YQV5_CONA1</name>
<dbReference type="eggNOG" id="KOG2029">
    <property type="taxonomic scope" value="Eukaryota"/>
</dbReference>
<dbReference type="Pfam" id="PF00023">
    <property type="entry name" value="Ank"/>
    <property type="match status" value="1"/>
</dbReference>
<feature type="compositionally biased region" description="Polar residues" evidence="3">
    <location>
        <begin position="1"/>
        <end position="10"/>
    </location>
</feature>
<gene>
    <name evidence="5" type="ORF">W97_03409</name>
</gene>
<evidence type="ECO:0000256" key="3">
    <source>
        <dbReference type="SAM" id="MobiDB-lite"/>
    </source>
</evidence>
<evidence type="ECO:0000313" key="5">
    <source>
        <dbReference type="EMBL" id="EON64179.1"/>
    </source>
</evidence>
<dbReference type="InterPro" id="IPR056884">
    <property type="entry name" value="NPHP3-like_N"/>
</dbReference>
<dbReference type="OMA" id="WEMETER"/>
<feature type="region of interest" description="Disordered" evidence="3">
    <location>
        <begin position="1"/>
        <end position="20"/>
    </location>
</feature>
<dbReference type="RefSeq" id="XP_007779496.1">
    <property type="nucleotide sequence ID" value="XM_007781306.1"/>
</dbReference>
<dbReference type="Pfam" id="PF24883">
    <property type="entry name" value="NPHP3_N"/>
    <property type="match status" value="1"/>
</dbReference>
<dbReference type="SMART" id="SM00248">
    <property type="entry name" value="ANK"/>
    <property type="match status" value="8"/>
</dbReference>
<dbReference type="Gene3D" id="3.40.50.1820">
    <property type="entry name" value="alpha/beta hydrolase"/>
    <property type="match status" value="1"/>
</dbReference>
<keyword evidence="1" id="KW-0677">Repeat</keyword>
<evidence type="ECO:0000256" key="1">
    <source>
        <dbReference type="ARBA" id="ARBA00022737"/>
    </source>
</evidence>
<proteinExistence type="predicted"/>
<dbReference type="Gene3D" id="3.40.50.300">
    <property type="entry name" value="P-loop containing nucleotide triphosphate hydrolases"/>
    <property type="match status" value="1"/>
</dbReference>
<feature type="repeat" description="ANK" evidence="2">
    <location>
        <begin position="1189"/>
        <end position="1216"/>
    </location>
</feature>
<dbReference type="SUPFAM" id="SSF52540">
    <property type="entry name" value="P-loop containing nucleoside triphosphate hydrolases"/>
    <property type="match status" value="1"/>
</dbReference>
<feature type="domain" description="Nephrocystin 3-like N-terminal" evidence="4">
    <location>
        <begin position="367"/>
        <end position="541"/>
    </location>
</feature>
<evidence type="ECO:0000256" key="2">
    <source>
        <dbReference type="PROSITE-ProRule" id="PRU00023"/>
    </source>
</evidence>
<dbReference type="PROSITE" id="PS50088">
    <property type="entry name" value="ANK_REPEAT"/>
    <property type="match status" value="4"/>
</dbReference>
<dbReference type="InterPro" id="IPR027417">
    <property type="entry name" value="P-loop_NTPase"/>
</dbReference>
<dbReference type="PROSITE" id="PS50297">
    <property type="entry name" value="ANK_REP_REGION"/>
    <property type="match status" value="3"/>
</dbReference>
<organism evidence="5 6">
    <name type="scientific">Coniosporium apollinis (strain CBS 100218)</name>
    <name type="common">Rock-inhabiting black yeast</name>
    <dbReference type="NCBI Taxonomy" id="1168221"/>
    <lineage>
        <taxon>Eukaryota</taxon>
        <taxon>Fungi</taxon>
        <taxon>Dikarya</taxon>
        <taxon>Ascomycota</taxon>
        <taxon>Pezizomycotina</taxon>
        <taxon>Dothideomycetes</taxon>
        <taxon>Dothideomycetes incertae sedis</taxon>
        <taxon>Coniosporium</taxon>
    </lineage>
</organism>
<keyword evidence="2" id="KW-0040">ANK repeat</keyword>
<dbReference type="InterPro" id="IPR002110">
    <property type="entry name" value="Ankyrin_rpt"/>
</dbReference>
<accession>R7YQV5</accession>
<dbReference type="PANTHER" id="PTHR10039">
    <property type="entry name" value="AMELOGENIN"/>
    <property type="match status" value="1"/>
</dbReference>
<reference evidence="6" key="1">
    <citation type="submission" date="2012-06" db="EMBL/GenBank/DDBJ databases">
        <title>The genome sequence of Coniosporium apollinis CBS 100218.</title>
        <authorList>
            <consortium name="The Broad Institute Genome Sequencing Platform"/>
            <person name="Cuomo C."/>
            <person name="Gorbushina A."/>
            <person name="Noack S."/>
            <person name="Walker B."/>
            <person name="Young S.K."/>
            <person name="Zeng Q."/>
            <person name="Gargeya S."/>
            <person name="Fitzgerald M."/>
            <person name="Haas B."/>
            <person name="Abouelleil A."/>
            <person name="Alvarado L."/>
            <person name="Arachchi H.M."/>
            <person name="Berlin A.M."/>
            <person name="Chapman S.B."/>
            <person name="Goldberg J."/>
            <person name="Griggs A."/>
            <person name="Gujja S."/>
            <person name="Hansen M."/>
            <person name="Howarth C."/>
            <person name="Imamovic A."/>
            <person name="Larimer J."/>
            <person name="McCowan C."/>
            <person name="Montmayeur A."/>
            <person name="Murphy C."/>
            <person name="Neiman D."/>
            <person name="Pearson M."/>
            <person name="Priest M."/>
            <person name="Roberts A."/>
            <person name="Saif S."/>
            <person name="Shea T."/>
            <person name="Sisk P."/>
            <person name="Sykes S."/>
            <person name="Wortman J."/>
            <person name="Nusbaum C."/>
            <person name="Birren B."/>
        </authorList>
    </citation>
    <scope>NUCLEOTIDE SEQUENCE [LARGE SCALE GENOMIC DNA]</scope>
    <source>
        <strain evidence="6">CBS 100218</strain>
    </source>
</reference>
<dbReference type="SUPFAM" id="SSF48403">
    <property type="entry name" value="Ankyrin repeat"/>
    <property type="match status" value="1"/>
</dbReference>
<dbReference type="Gene3D" id="1.25.40.20">
    <property type="entry name" value="Ankyrin repeat-containing domain"/>
    <property type="match status" value="1"/>
</dbReference>
<evidence type="ECO:0000313" key="6">
    <source>
        <dbReference type="Proteomes" id="UP000016924"/>
    </source>
</evidence>
<dbReference type="Pfam" id="PF12796">
    <property type="entry name" value="Ank_2"/>
    <property type="match status" value="2"/>
</dbReference>
<dbReference type="STRING" id="1168221.R7YQV5"/>
<dbReference type="GeneID" id="19900720"/>
<dbReference type="HOGENOM" id="CLU_000288_34_1_1"/>
<keyword evidence="6" id="KW-1185">Reference proteome</keyword>
<dbReference type="eggNOG" id="KOG0504">
    <property type="taxonomic scope" value="Eukaryota"/>
</dbReference>
<dbReference type="PANTHER" id="PTHR10039:SF5">
    <property type="entry name" value="NACHT DOMAIN-CONTAINING PROTEIN"/>
    <property type="match status" value="1"/>
</dbReference>
<feature type="repeat" description="ANK" evidence="2">
    <location>
        <begin position="1053"/>
        <end position="1074"/>
    </location>
</feature>
<dbReference type="Proteomes" id="UP000016924">
    <property type="component" value="Unassembled WGS sequence"/>
</dbReference>
<dbReference type="AlphaFoldDB" id="R7YQV5"/>
<feature type="repeat" description="ANK" evidence="2">
    <location>
        <begin position="1155"/>
        <end position="1188"/>
    </location>
</feature>
<dbReference type="SUPFAM" id="SSF53474">
    <property type="entry name" value="alpha/beta-Hydrolases"/>
    <property type="match status" value="1"/>
</dbReference>
<sequence>MESENRSSLQAPKKPSVQGLSVLVNPDRPALESIVFVHGFNGHPDRTWSYKGEVCNDRHEHEDDDGERPSKRPRFLQPTSFNRRRSGVRRAVYWPQDLIPTTVPDARILTYGYDTHIRHRLGSAVSRNTVYDIAWDFLVNLEAERRLESSRPLLFIAHSLGGIVVKEALRRSRGCEMHHDHLRSIYESTSGIIFFGTPHSGADPRGLLQHIAEKIGRAIGFTVNEQIVNTLLPPSERLRELRDEFGPMVRQKKWTVHSFQEQYGVMALNGDKVVDDTASCLNDPGIEVTQHIANNHMGMCQFSGLDDVEYKKVVAALGRVLEATARPAPIAVRPVLNPDERSSYLDSLRFDRIDARHATIKTAHAKTCRWLLTKSEYQDWRNVDKIPEHHGFLWIKGKPGTGKSTIMKFAFANAKKTMKDTIIISFFFNARGEHLEKSVEGMYRSLLFQLLEKLPDLQTVFDSLESTVPNRGDVYRWDIETLKNLFGSAIEKNGRCHLTCFIDALDECEEDEVREMVAFFEHLGQLTVSSQIRFSVCFSSRHYPHISIEQSVELVLEGQEGHRQDMANYLHSELKAGRGKLIEEIRAEILERASGIFLWVVLVVQMLNKEVDRGRIHALRKRLNEIPSGLDELFKDILTRDGENMEDLILCLQWVLYAKRPLKREELYFAVLAGTEPDAVAAWSPEEITNEVMERFILSSSKGLVEVTKSKDQTIQFIHESVRDFLLKGNGLNTLQSELSSSFRDSGHEQLKQCCQTYMKINLSEYMPSTEPLPTASSDEAANLRRLVSGKFPFLEYAVRHVLHHADAAIGYGVPQDNFVENFPLGEWISLDNLFERYQIRRHTPNASLLYIFAEENLPNLIQIELERVPHMDIKGERYGFPILAALANENKNAIKALLMPYDNAGPDNDMPHDQPSCSTARDREEAVECLLQNGRDICSQKEFIKGHKSLLLWAAENGAGAVVKVLLATRTVDRTVDRELKGKNGETPLYTAAWRGHEAVVKLLLARADVDVNSKDENGWTPLYGAVWREHEAVVELLLARADVDMNPKDNHGWTPLYRAAAEGHEAVVKLLLARAEFDVNSKYKNGWTPLQAAVVGRHEAVVKLLLARVDVDVNSKDNHGRTPLWEAAAGGYKAVVKLLFARVDVDVNSKDYYGQTPLQAAVYTGQEAAVELLLARVDVDVNSKDNVGRTPLWQATERGHEAVFKLLQSHGALS</sequence>
<protein>
    <recommendedName>
        <fullName evidence="4">Nephrocystin 3-like N-terminal domain-containing protein</fullName>
    </recommendedName>
</protein>
<dbReference type="OrthoDB" id="194358at2759"/>
<dbReference type="InterPro" id="IPR029058">
    <property type="entry name" value="AB_hydrolase_fold"/>
</dbReference>
<feature type="region of interest" description="Disordered" evidence="3">
    <location>
        <begin position="57"/>
        <end position="78"/>
    </location>
</feature>
<dbReference type="InterPro" id="IPR036770">
    <property type="entry name" value="Ankyrin_rpt-contain_sf"/>
</dbReference>